<feature type="transmembrane region" description="Helical" evidence="1">
    <location>
        <begin position="91"/>
        <end position="109"/>
    </location>
</feature>
<name>A0AAW0DFB3_9AGAR</name>
<proteinExistence type="predicted"/>
<evidence type="ECO:0000256" key="1">
    <source>
        <dbReference type="SAM" id="Phobius"/>
    </source>
</evidence>
<dbReference type="Proteomes" id="UP001383192">
    <property type="component" value="Unassembled WGS sequence"/>
</dbReference>
<accession>A0AAW0DFB3</accession>
<gene>
    <name evidence="2" type="ORF">VNI00_004450</name>
</gene>
<dbReference type="EMBL" id="JAYKXP010000012">
    <property type="protein sequence ID" value="KAK7051476.1"/>
    <property type="molecule type" value="Genomic_DNA"/>
</dbReference>
<keyword evidence="1" id="KW-1133">Transmembrane helix</keyword>
<evidence type="ECO:0000313" key="3">
    <source>
        <dbReference type="Proteomes" id="UP001383192"/>
    </source>
</evidence>
<comment type="caution">
    <text evidence="2">The sequence shown here is derived from an EMBL/GenBank/DDBJ whole genome shotgun (WGS) entry which is preliminary data.</text>
</comment>
<organism evidence="2 3">
    <name type="scientific">Paramarasmius palmivorus</name>
    <dbReference type="NCBI Taxonomy" id="297713"/>
    <lineage>
        <taxon>Eukaryota</taxon>
        <taxon>Fungi</taxon>
        <taxon>Dikarya</taxon>
        <taxon>Basidiomycota</taxon>
        <taxon>Agaricomycotina</taxon>
        <taxon>Agaricomycetes</taxon>
        <taxon>Agaricomycetidae</taxon>
        <taxon>Agaricales</taxon>
        <taxon>Marasmiineae</taxon>
        <taxon>Marasmiaceae</taxon>
        <taxon>Paramarasmius</taxon>
    </lineage>
</organism>
<reference evidence="2 3" key="1">
    <citation type="submission" date="2024-01" db="EMBL/GenBank/DDBJ databases">
        <title>A draft genome for a cacao thread blight-causing isolate of Paramarasmius palmivorus.</title>
        <authorList>
            <person name="Baruah I.K."/>
            <person name="Bukari Y."/>
            <person name="Amoako-Attah I."/>
            <person name="Meinhardt L.W."/>
            <person name="Bailey B.A."/>
            <person name="Cohen S.P."/>
        </authorList>
    </citation>
    <scope>NUCLEOTIDE SEQUENCE [LARGE SCALE GENOMIC DNA]</scope>
    <source>
        <strain evidence="2 3">GH-12</strain>
    </source>
</reference>
<protein>
    <recommendedName>
        <fullName evidence="4">Peptidase S54 rhomboid domain-containing protein</fullName>
    </recommendedName>
</protein>
<keyword evidence="1" id="KW-0812">Transmembrane</keyword>
<evidence type="ECO:0008006" key="4">
    <source>
        <dbReference type="Google" id="ProtNLM"/>
    </source>
</evidence>
<keyword evidence="1" id="KW-0472">Membrane</keyword>
<sequence length="115" mass="12562">MDIPKTLGALLIGAFFATLFSGGVVIQTLLYLKLYPSDPPRLKALVCSFITQLQHPSSLDPWQVFVIWSVLFSGTCPGSDLLPSTLQVPRYISYGFHLGSVVGVCGGLLRESRIY</sequence>
<dbReference type="AlphaFoldDB" id="A0AAW0DFB3"/>
<keyword evidence="3" id="KW-1185">Reference proteome</keyword>
<evidence type="ECO:0000313" key="2">
    <source>
        <dbReference type="EMBL" id="KAK7051476.1"/>
    </source>
</evidence>
<feature type="transmembrane region" description="Helical" evidence="1">
    <location>
        <begin position="7"/>
        <end position="32"/>
    </location>
</feature>